<gene>
    <name evidence="4" type="ORF">I9026_11105</name>
</gene>
<dbReference type="Gene3D" id="2.60.40.1240">
    <property type="match status" value="1"/>
</dbReference>
<comment type="caution">
    <text evidence="4">The sequence shown here is derived from an EMBL/GenBank/DDBJ whole genome shotgun (WGS) entry which is preliminary data.</text>
</comment>
<dbReference type="EMBL" id="JAEDAQ010000023">
    <property type="protein sequence ID" value="MBH9581919.1"/>
    <property type="molecule type" value="Genomic_DNA"/>
</dbReference>
<evidence type="ECO:0000313" key="5">
    <source>
        <dbReference type="Proteomes" id="UP000597038"/>
    </source>
</evidence>
<feature type="region of interest" description="Disordered" evidence="2">
    <location>
        <begin position="189"/>
        <end position="276"/>
    </location>
</feature>
<dbReference type="InterPro" id="IPR031989">
    <property type="entry name" value="DUF5067"/>
</dbReference>
<feature type="compositionally biased region" description="Basic and acidic residues" evidence="2">
    <location>
        <begin position="225"/>
        <end position="234"/>
    </location>
</feature>
<reference evidence="4 5" key="1">
    <citation type="submission" date="2020-12" db="EMBL/GenBank/DDBJ databases">
        <title>Genomic analysis of Staphylococcus felis from a cat with skin infection.</title>
        <authorList>
            <person name="Aslantas O."/>
            <person name="Keskin O."/>
            <person name="Buyukaltay K."/>
            <person name="Gullu Yucetepe A."/>
        </authorList>
    </citation>
    <scope>NUCLEOTIDE SEQUENCE [LARGE SCALE GENOMIC DNA]</scope>
    <source>
        <strain evidence="4 5">HARRANVET</strain>
    </source>
</reference>
<dbReference type="Proteomes" id="UP000597038">
    <property type="component" value="Unassembled WGS sequence"/>
</dbReference>
<evidence type="ECO:0000259" key="3">
    <source>
        <dbReference type="Pfam" id="PF16729"/>
    </source>
</evidence>
<sequence>MKRILVLLFASVLVLASCGDDEKDREKDKQETKVNEDKPQFTNDTLVIDDAVLKIKDTFIVKDKDSGKKSITFKYEVKNKSGSDDVAPNTVFIAGFSVYQDTANSLARLETGITPTTGRFEDWAQHSNDIIKKGKTAKGILAYELENDNNVTLKATKGVGGKELGKKEINLSKLKTIDYSLTEDIVNEFNNSDNQNTTPTSNNTTNIETESEENVSEQNNTPMNDEQKSTKQDSEELPQSGIGGHPSLYDSNVAPPTSENLKVDENGDEYYDATNE</sequence>
<accession>A0ABS0QRS6</accession>
<keyword evidence="5" id="KW-1185">Reference proteome</keyword>
<protein>
    <submittedName>
        <fullName evidence="4">DUF5067 domain-containing protein</fullName>
    </submittedName>
</protein>
<dbReference type="PROSITE" id="PS51257">
    <property type="entry name" value="PROKAR_LIPOPROTEIN"/>
    <property type="match status" value="1"/>
</dbReference>
<feature type="compositionally biased region" description="Acidic residues" evidence="2">
    <location>
        <begin position="266"/>
        <end position="276"/>
    </location>
</feature>
<dbReference type="InterPro" id="IPR029050">
    <property type="entry name" value="Immunoprotect_excell_Ig-like"/>
</dbReference>
<dbReference type="Pfam" id="PF16729">
    <property type="entry name" value="DUF5067"/>
    <property type="match status" value="1"/>
</dbReference>
<feature type="domain" description="DUF5067" evidence="3">
    <location>
        <begin position="28"/>
        <end position="157"/>
    </location>
</feature>
<feature type="compositionally biased region" description="Low complexity" evidence="2">
    <location>
        <begin position="190"/>
        <end position="208"/>
    </location>
</feature>
<evidence type="ECO:0000313" key="4">
    <source>
        <dbReference type="EMBL" id="MBH9581919.1"/>
    </source>
</evidence>
<evidence type="ECO:0000256" key="2">
    <source>
        <dbReference type="SAM" id="MobiDB-lite"/>
    </source>
</evidence>
<organism evidence="4 5">
    <name type="scientific">Staphylococcus felis</name>
    <dbReference type="NCBI Taxonomy" id="46127"/>
    <lineage>
        <taxon>Bacteria</taxon>
        <taxon>Bacillati</taxon>
        <taxon>Bacillota</taxon>
        <taxon>Bacilli</taxon>
        <taxon>Bacillales</taxon>
        <taxon>Staphylococcaceae</taxon>
        <taxon>Staphylococcus</taxon>
    </lineage>
</organism>
<dbReference type="RefSeq" id="WP_198092966.1">
    <property type="nucleotide sequence ID" value="NZ_JAEDAQ010000023.1"/>
</dbReference>
<keyword evidence="1" id="KW-0732">Signal</keyword>
<name>A0ABS0QRS6_9STAP</name>
<evidence type="ECO:0000256" key="1">
    <source>
        <dbReference type="ARBA" id="ARBA00022729"/>
    </source>
</evidence>
<proteinExistence type="predicted"/>